<evidence type="ECO:0000313" key="2">
    <source>
        <dbReference type="Proteomes" id="UP000830484"/>
    </source>
</evidence>
<accession>A0ABY4CDT9</accession>
<keyword evidence="2" id="KW-1185">Reference proteome</keyword>
<organism evidence="1 2">
    <name type="scientific">Circoviridae sp</name>
    <dbReference type="NCBI Taxonomy" id="1954248"/>
    <lineage>
        <taxon>Viruses</taxon>
        <taxon>Monodnaviria</taxon>
        <taxon>Shotokuvirae</taxon>
        <taxon>Cressdnaviricota</taxon>
        <taxon>Arfiviricetes</taxon>
        <taxon>Rohanvirales</taxon>
        <taxon>Nenyaviridae</taxon>
        <taxon>Galvornvirus</taxon>
        <taxon>Galvornvirus isengard</taxon>
    </lineage>
</organism>
<dbReference type="Proteomes" id="UP000830484">
    <property type="component" value="Segment"/>
</dbReference>
<sequence length="65" mass="8304">MPWARYPLRRYRNAMAGQYRRPRVYRPYAARTIQRAWRFRRAYRIRRRTGLYNFLRGGGYRYLKR</sequence>
<name>A0ABY4CDT9_9VIRU</name>
<dbReference type="EMBL" id="MW202695">
    <property type="protein sequence ID" value="UOF80606.1"/>
    <property type="molecule type" value="Genomic_DNA"/>
</dbReference>
<evidence type="ECO:0000313" key="1">
    <source>
        <dbReference type="EMBL" id="UOF80606.1"/>
    </source>
</evidence>
<proteinExistence type="predicted"/>
<protein>
    <submittedName>
        <fullName evidence="1">Calmodulin</fullName>
    </submittedName>
</protein>
<reference evidence="1" key="1">
    <citation type="submission" date="2020-10" db="EMBL/GenBank/DDBJ databases">
        <authorList>
            <person name="Malki K."/>
            <person name="Breitbart M."/>
        </authorList>
    </citation>
    <scope>NUCLEOTIDE SEQUENCE</scope>
    <source>
        <strain evidence="1">Ct2da291</strain>
    </source>
</reference>